<protein>
    <submittedName>
        <fullName evidence="2">Class I SAM-dependent methyltransferase</fullName>
    </submittedName>
</protein>
<evidence type="ECO:0000313" key="2">
    <source>
        <dbReference type="EMBL" id="TNM65507.1"/>
    </source>
</evidence>
<dbReference type="Proteomes" id="UP000311605">
    <property type="component" value="Unassembled WGS sequence"/>
</dbReference>
<dbReference type="GO" id="GO:0032259">
    <property type="term" value="P:methylation"/>
    <property type="evidence" value="ECO:0007669"/>
    <property type="project" value="UniProtKB-KW"/>
</dbReference>
<comment type="caution">
    <text evidence="2">The sequence shown here is derived from an EMBL/GenBank/DDBJ whole genome shotgun (WGS) entry which is preliminary data.</text>
</comment>
<dbReference type="SUPFAM" id="SSF53335">
    <property type="entry name" value="S-adenosyl-L-methionine-dependent methyltransferases"/>
    <property type="match status" value="1"/>
</dbReference>
<keyword evidence="2" id="KW-0489">Methyltransferase</keyword>
<dbReference type="PANTHER" id="PTHR42912">
    <property type="entry name" value="METHYLTRANSFERASE"/>
    <property type="match status" value="1"/>
</dbReference>
<sequence length="261" mass="29597">MQNWSIKDDIRDYWSLRAQTYDASPGHGIAEHAEMEAWGRLIRRHLGDGEGRKALDLACGTGVMTMLMHGLGFDVTGLDFTEPMMAHARSKADEAKASIRFLTRDAEETMEPDGTYDVIIARHLVWTLTDPDKAFSEWLRILKPGGRLLIIDGDFVRKHWLEKLLPLLDRIFGKQKDGHTLLTPEQWQHHERIVGQVHFNNGIRADDTVRLFESAGFGELKVETDLADIRRSRGIPLLSRKGFSSTLQHRFAISGKKARSG</sequence>
<dbReference type="EMBL" id="VDMN01000001">
    <property type="protein sequence ID" value="TNM65507.1"/>
    <property type="molecule type" value="Genomic_DNA"/>
</dbReference>
<dbReference type="PANTHER" id="PTHR42912:SF80">
    <property type="entry name" value="METHYLTRANSFERASE DOMAIN-CONTAINING PROTEIN"/>
    <property type="match status" value="1"/>
</dbReference>
<keyword evidence="3" id="KW-1185">Reference proteome</keyword>
<proteinExistence type="predicted"/>
<dbReference type="Gene3D" id="3.40.50.150">
    <property type="entry name" value="Vaccinia Virus protein VP39"/>
    <property type="match status" value="1"/>
</dbReference>
<dbReference type="GO" id="GO:0008757">
    <property type="term" value="F:S-adenosylmethionine-dependent methyltransferase activity"/>
    <property type="evidence" value="ECO:0007669"/>
    <property type="project" value="InterPro"/>
</dbReference>
<dbReference type="CDD" id="cd02440">
    <property type="entry name" value="AdoMet_MTases"/>
    <property type="match status" value="1"/>
</dbReference>
<reference evidence="2 3" key="1">
    <citation type="submission" date="2019-06" db="EMBL/GenBank/DDBJ databases">
        <title>The draft genome of Rhizobium smilacinae PTYR-5.</title>
        <authorList>
            <person name="Liu L."/>
            <person name="Li L."/>
            <person name="Zhang X."/>
        </authorList>
    </citation>
    <scope>NUCLEOTIDE SEQUENCE [LARGE SCALE GENOMIC DNA]</scope>
    <source>
        <strain evidence="2 3">PTYR-5</strain>
    </source>
</reference>
<keyword evidence="2" id="KW-0808">Transferase</keyword>
<dbReference type="RefSeq" id="WP_139673355.1">
    <property type="nucleotide sequence ID" value="NZ_VDMN01000001.1"/>
</dbReference>
<dbReference type="InterPro" id="IPR029063">
    <property type="entry name" value="SAM-dependent_MTases_sf"/>
</dbReference>
<dbReference type="Pfam" id="PF08241">
    <property type="entry name" value="Methyltransf_11"/>
    <property type="match status" value="1"/>
</dbReference>
<accession>A0A5C4XQB2</accession>
<name>A0A5C4XQB2_9HYPH</name>
<organism evidence="2 3">
    <name type="scientific">Aliirhizobium smilacinae</name>
    <dbReference type="NCBI Taxonomy" id="1395944"/>
    <lineage>
        <taxon>Bacteria</taxon>
        <taxon>Pseudomonadati</taxon>
        <taxon>Pseudomonadota</taxon>
        <taxon>Alphaproteobacteria</taxon>
        <taxon>Hyphomicrobiales</taxon>
        <taxon>Rhizobiaceae</taxon>
        <taxon>Aliirhizobium</taxon>
    </lineage>
</organism>
<gene>
    <name evidence="2" type="ORF">FHP24_04350</name>
</gene>
<feature type="domain" description="Methyltransferase type 11" evidence="1">
    <location>
        <begin position="55"/>
        <end position="150"/>
    </location>
</feature>
<dbReference type="InterPro" id="IPR013216">
    <property type="entry name" value="Methyltransf_11"/>
</dbReference>
<dbReference type="InterPro" id="IPR050508">
    <property type="entry name" value="Methyltransf_Superfamily"/>
</dbReference>
<evidence type="ECO:0000313" key="3">
    <source>
        <dbReference type="Proteomes" id="UP000311605"/>
    </source>
</evidence>
<dbReference type="AlphaFoldDB" id="A0A5C4XQB2"/>
<evidence type="ECO:0000259" key="1">
    <source>
        <dbReference type="Pfam" id="PF08241"/>
    </source>
</evidence>
<dbReference type="OrthoDB" id="21342at2"/>